<dbReference type="Proteomes" id="UP000828251">
    <property type="component" value="Unassembled WGS sequence"/>
</dbReference>
<protein>
    <submittedName>
        <fullName evidence="1">Uncharacterized protein</fullName>
    </submittedName>
</protein>
<name>A0A9D3ZFX4_9ROSI</name>
<comment type="caution">
    <text evidence="1">The sequence shown here is derived from an EMBL/GenBank/DDBJ whole genome shotgun (WGS) entry which is preliminary data.</text>
</comment>
<organism evidence="1 2">
    <name type="scientific">Gossypium stocksii</name>
    <dbReference type="NCBI Taxonomy" id="47602"/>
    <lineage>
        <taxon>Eukaryota</taxon>
        <taxon>Viridiplantae</taxon>
        <taxon>Streptophyta</taxon>
        <taxon>Embryophyta</taxon>
        <taxon>Tracheophyta</taxon>
        <taxon>Spermatophyta</taxon>
        <taxon>Magnoliopsida</taxon>
        <taxon>eudicotyledons</taxon>
        <taxon>Gunneridae</taxon>
        <taxon>Pentapetalae</taxon>
        <taxon>rosids</taxon>
        <taxon>malvids</taxon>
        <taxon>Malvales</taxon>
        <taxon>Malvaceae</taxon>
        <taxon>Malvoideae</taxon>
        <taxon>Gossypium</taxon>
    </lineage>
</organism>
<dbReference type="EMBL" id="JAIQCV010000013">
    <property type="protein sequence ID" value="KAH1032180.1"/>
    <property type="molecule type" value="Genomic_DNA"/>
</dbReference>
<evidence type="ECO:0000313" key="2">
    <source>
        <dbReference type="Proteomes" id="UP000828251"/>
    </source>
</evidence>
<reference evidence="1 2" key="1">
    <citation type="journal article" date="2021" name="Plant Biotechnol. J.">
        <title>Multi-omics assisted identification of the key and species-specific regulatory components of drought-tolerant mechanisms in Gossypium stocksii.</title>
        <authorList>
            <person name="Yu D."/>
            <person name="Ke L."/>
            <person name="Zhang D."/>
            <person name="Wu Y."/>
            <person name="Sun Y."/>
            <person name="Mei J."/>
            <person name="Sun J."/>
            <person name="Sun Y."/>
        </authorList>
    </citation>
    <scope>NUCLEOTIDE SEQUENCE [LARGE SCALE GENOMIC DNA]</scope>
    <source>
        <strain evidence="2">cv. E1</strain>
        <tissue evidence="1">Leaf</tissue>
    </source>
</reference>
<proteinExistence type="predicted"/>
<dbReference type="AlphaFoldDB" id="A0A9D3ZFX4"/>
<dbReference type="OrthoDB" id="10599287at2759"/>
<keyword evidence="2" id="KW-1185">Reference proteome</keyword>
<sequence>MILTGCLEELANFFYQYYGMALRPFSLLKFKQKERVRGDNDLIITFINPRVSGSTGGNQGCEDSLSDSDNIFCELNKVMDIDALIGSGRKRRKTFVEATHINPSKLADTQAELKRVYELYDKVRKESGVINEKQGVLTKCLVMMEMKVVSVKLSSLQKKKGKAKEGHFEVARGPFGICNVSFDALADVDMSSLVIGGVTISSPAIEDVALVDLDKGGGDDALEQ</sequence>
<evidence type="ECO:0000313" key="1">
    <source>
        <dbReference type="EMBL" id="KAH1032180.1"/>
    </source>
</evidence>
<accession>A0A9D3ZFX4</accession>
<gene>
    <name evidence="1" type="ORF">J1N35_044354</name>
</gene>